<evidence type="ECO:0000313" key="1">
    <source>
        <dbReference type="EMBL" id="RNB51740.1"/>
    </source>
</evidence>
<evidence type="ECO:0008006" key="3">
    <source>
        <dbReference type="Google" id="ProtNLM"/>
    </source>
</evidence>
<accession>A0A3M8AKJ4</accession>
<sequence>MDSINRYEKRIFSQNGEDGIIEELFFRIGTKNRFFVEFGVETGEECMSRNLACTHDWSGILLEGHPLKYLYLQQNYAAYPRVVTHQAFITMENIAALFARLQVPLEFDLLTIDLDGIDYWVWKALHRYKPRVVIIEYNASFPPPQKRVVAYNPAFSWKGTTYFGASLTSLAELGKKLGYSLIGTDSRGVNAFFVRRDLLAQSGFAELTPEEAYHPPNYGAAGGGHPHGDGLWLEI</sequence>
<dbReference type="Proteomes" id="UP000268829">
    <property type="component" value="Unassembled WGS sequence"/>
</dbReference>
<keyword evidence="2" id="KW-1185">Reference proteome</keyword>
<gene>
    <name evidence="1" type="ORF">EDM57_22230</name>
</gene>
<organism evidence="1 2">
    <name type="scientific">Brevibacillus gelatini</name>
    <dbReference type="NCBI Taxonomy" id="1655277"/>
    <lineage>
        <taxon>Bacteria</taxon>
        <taxon>Bacillati</taxon>
        <taxon>Bacillota</taxon>
        <taxon>Bacilli</taxon>
        <taxon>Bacillales</taxon>
        <taxon>Paenibacillaceae</taxon>
        <taxon>Brevibacillus</taxon>
    </lineage>
</organism>
<comment type="caution">
    <text evidence="1">The sequence shown here is derived from an EMBL/GenBank/DDBJ whole genome shotgun (WGS) entry which is preliminary data.</text>
</comment>
<reference evidence="1 2" key="1">
    <citation type="submission" date="2018-10" db="EMBL/GenBank/DDBJ databases">
        <title>Phylogenomics of Brevibacillus.</title>
        <authorList>
            <person name="Dunlap C."/>
        </authorList>
    </citation>
    <scope>NUCLEOTIDE SEQUENCE [LARGE SCALE GENOMIC DNA]</scope>
    <source>
        <strain evidence="1 2">DSM 100115</strain>
    </source>
</reference>
<dbReference type="AlphaFoldDB" id="A0A3M8AKJ4"/>
<evidence type="ECO:0000313" key="2">
    <source>
        <dbReference type="Proteomes" id="UP000268829"/>
    </source>
</evidence>
<name>A0A3M8AKJ4_9BACL</name>
<dbReference type="EMBL" id="RHHS01000063">
    <property type="protein sequence ID" value="RNB51740.1"/>
    <property type="molecule type" value="Genomic_DNA"/>
</dbReference>
<proteinExistence type="predicted"/>
<dbReference type="RefSeq" id="WP_122906856.1">
    <property type="nucleotide sequence ID" value="NZ_RHHS01000063.1"/>
</dbReference>
<protein>
    <recommendedName>
        <fullName evidence="3">FkbM family methyltransferase</fullName>
    </recommendedName>
</protein>
<dbReference type="OrthoDB" id="9810122at2"/>